<dbReference type="Proteomes" id="UP000317638">
    <property type="component" value="Unassembled WGS sequence"/>
</dbReference>
<comment type="caution">
    <text evidence="2">The sequence shown here is derived from an EMBL/GenBank/DDBJ whole genome shotgun (WGS) entry which is preliminary data.</text>
</comment>
<proteinExistence type="predicted"/>
<evidence type="ECO:0000313" key="3">
    <source>
        <dbReference type="Proteomes" id="UP000317638"/>
    </source>
</evidence>
<protein>
    <submittedName>
        <fullName evidence="2">Uncharacterized protein</fullName>
    </submittedName>
</protein>
<evidence type="ECO:0000256" key="1">
    <source>
        <dbReference type="SAM" id="MobiDB-lite"/>
    </source>
</evidence>
<sequence>MVEVEPVWSAGGERERLVRGGQFDDPAHRRGGDVPVLSGDVVEVDDRLHGDVDPSQRLREGGGGDVSRPLDPGRTLQAAQGVDVQVHRDAQLGPQLVQRGGDGAAEVATAAVGVVACLVLFGRDRVEGWLGGLLQEAEGVGRVGQDAQRPGAQDLLGGLRRLGAQDLGDALDRCVEVAGVEGLEPPGEVHGALVEAPDVHSELRPGPPLPCRSDLGSRVGDLLVQTVERGGPAVAVLGTHPAVGDLLGHGLRQVLALARRRTRPIRGHPQLAHLRVQARMAGLEVHGVGDPSAGSCGRAAEQPCHLQTEELRHARGAVAHRDLLLHEHLDDVVLGEVIVGGQLGQQHDLARGHELGELLHLEELLREGGGDVFHV</sequence>
<dbReference type="AlphaFoldDB" id="A0A553K5L9"/>
<keyword evidence="3" id="KW-1185">Reference proteome</keyword>
<evidence type="ECO:0000313" key="2">
    <source>
        <dbReference type="EMBL" id="TRY20005.1"/>
    </source>
</evidence>
<gene>
    <name evidence="2" type="ORF">FOJ82_03790</name>
</gene>
<dbReference type="EMBL" id="VKKG01000001">
    <property type="protein sequence ID" value="TRY20005.1"/>
    <property type="molecule type" value="Genomic_DNA"/>
</dbReference>
<reference evidence="2 3" key="1">
    <citation type="submission" date="2019-07" db="EMBL/GenBank/DDBJ databases">
        <authorList>
            <person name="Zhou L.-Y."/>
        </authorList>
    </citation>
    <scope>NUCLEOTIDE SEQUENCE [LARGE SCALE GENOMIC DNA]</scope>
    <source>
        <strain evidence="2 3">YIM 101269</strain>
    </source>
</reference>
<organism evidence="2 3">
    <name type="scientific">Tessaracoccus rhinocerotis</name>
    <dbReference type="NCBI Taxonomy" id="1689449"/>
    <lineage>
        <taxon>Bacteria</taxon>
        <taxon>Bacillati</taxon>
        <taxon>Actinomycetota</taxon>
        <taxon>Actinomycetes</taxon>
        <taxon>Propionibacteriales</taxon>
        <taxon>Propionibacteriaceae</taxon>
        <taxon>Tessaracoccus</taxon>
    </lineage>
</organism>
<feature type="region of interest" description="Disordered" evidence="1">
    <location>
        <begin position="51"/>
        <end position="72"/>
    </location>
</feature>
<name>A0A553K5L9_9ACTN</name>
<accession>A0A553K5L9</accession>
<feature type="compositionally biased region" description="Basic and acidic residues" evidence="1">
    <location>
        <begin position="51"/>
        <end position="62"/>
    </location>
</feature>